<accession>A0ABV9F7S6</accession>
<dbReference type="PANTHER" id="PTHR43649:SF33">
    <property type="entry name" value="POLYGALACTURONAN_RHAMNOGALACTURONAN-BINDING PROTEIN YTCQ"/>
    <property type="match status" value="1"/>
</dbReference>
<organism evidence="4 5">
    <name type="scientific">Cohnella hongkongensis</name>
    <dbReference type="NCBI Taxonomy" id="178337"/>
    <lineage>
        <taxon>Bacteria</taxon>
        <taxon>Bacillati</taxon>
        <taxon>Bacillota</taxon>
        <taxon>Bacilli</taxon>
        <taxon>Bacillales</taxon>
        <taxon>Paenibacillaceae</taxon>
        <taxon>Cohnella</taxon>
    </lineage>
</organism>
<evidence type="ECO:0000256" key="3">
    <source>
        <dbReference type="SAM" id="SignalP"/>
    </source>
</evidence>
<dbReference type="SUPFAM" id="SSF53850">
    <property type="entry name" value="Periplasmic binding protein-like II"/>
    <property type="match status" value="1"/>
</dbReference>
<evidence type="ECO:0000256" key="1">
    <source>
        <dbReference type="ARBA" id="ARBA00022729"/>
    </source>
</evidence>
<keyword evidence="5" id="KW-1185">Reference proteome</keyword>
<dbReference type="PANTHER" id="PTHR43649">
    <property type="entry name" value="ARABINOSE-BINDING PROTEIN-RELATED"/>
    <property type="match status" value="1"/>
</dbReference>
<evidence type="ECO:0000313" key="4">
    <source>
        <dbReference type="EMBL" id="MFC4596806.1"/>
    </source>
</evidence>
<dbReference type="CDD" id="cd13580">
    <property type="entry name" value="PBP2_AlgQ_like_1"/>
    <property type="match status" value="1"/>
</dbReference>
<dbReference type="Proteomes" id="UP001596028">
    <property type="component" value="Unassembled WGS sequence"/>
</dbReference>
<feature type="chain" id="PRO_5045377545" evidence="3">
    <location>
        <begin position="28"/>
        <end position="573"/>
    </location>
</feature>
<feature type="region of interest" description="Disordered" evidence="2">
    <location>
        <begin position="28"/>
        <end position="65"/>
    </location>
</feature>
<keyword evidence="1 3" id="KW-0732">Signal</keyword>
<evidence type="ECO:0000256" key="2">
    <source>
        <dbReference type="SAM" id="MobiDB-lite"/>
    </source>
</evidence>
<reference evidence="5" key="1">
    <citation type="journal article" date="2019" name="Int. J. Syst. Evol. Microbiol.">
        <title>The Global Catalogue of Microorganisms (GCM) 10K type strain sequencing project: providing services to taxonomists for standard genome sequencing and annotation.</title>
        <authorList>
            <consortium name="The Broad Institute Genomics Platform"/>
            <consortium name="The Broad Institute Genome Sequencing Center for Infectious Disease"/>
            <person name="Wu L."/>
            <person name="Ma J."/>
        </authorList>
    </citation>
    <scope>NUCLEOTIDE SEQUENCE [LARGE SCALE GENOMIC DNA]</scope>
    <source>
        <strain evidence="5">CCUG 49571</strain>
    </source>
</reference>
<dbReference type="InterPro" id="IPR050490">
    <property type="entry name" value="Bact_solute-bd_prot1"/>
</dbReference>
<dbReference type="Gene3D" id="3.40.190.10">
    <property type="entry name" value="Periplasmic binding protein-like II"/>
    <property type="match status" value="2"/>
</dbReference>
<feature type="signal peptide" evidence="3">
    <location>
        <begin position="1"/>
        <end position="27"/>
    </location>
</feature>
<comment type="caution">
    <text evidence="4">The sequence shown here is derived from an EMBL/GenBank/DDBJ whole genome shotgun (WGS) entry which is preliminary data.</text>
</comment>
<evidence type="ECO:0000313" key="5">
    <source>
        <dbReference type="Proteomes" id="UP001596028"/>
    </source>
</evidence>
<sequence length="573" mass="62798">MKKRGQSRTYAAICVMLAIMLALSACGGTKGTEGSSSPEAASPSSASANDSGQPGEGKAEEDPYFGKYDQPIEVTTVRKQDDTFKFDSGESLDNNVWSRTLESELNIKVKNAWVANGEQYDQKMNVSIASGDLPQIIPVSAVQLKQLVDADLIMDLTDIYEKHASPFLKEIMNQGGPEVMASATFGGKLMAMPFTGSPQDGYSMYWARTDWLEKLGLTAPKTMDEFYKVMEAFVKDDPDGNGKADTIGLSMTNGLFGVGYATLEGFFNGFHAYPRIWLDDGSGNLVYGSVQPEVKAALAKLQELYKAGLLDQEFGVKDGGKAAELSASGKAGLHFGGMANSIWPLQPSRKNNPDAQWRAFALPTVDDKPARTPHSLAVGQYYAVLKGTEHPEALVKSLNVFVEKGWGKSTTPEIYAMHWNAGGLERHKYAPFQAWPARKNLDAHLKVSQAVLSGDASQLNAEETDYYNRIMKYRNGDTDTLNWAYDRVFGPEGSFSVVNVYEENDLTARNGFFGAPTPTMAAKKATLDKIEEETFTKIIMGESIDNFDKFVADWNKLGGSLMTTEVNEWNQSK</sequence>
<dbReference type="RefSeq" id="WP_378091313.1">
    <property type="nucleotide sequence ID" value="NZ_JBHSEP010000001.1"/>
</dbReference>
<gene>
    <name evidence="4" type="ORF">ACFO3S_01025</name>
</gene>
<protein>
    <submittedName>
        <fullName evidence="4">Extracellular solute-binding protein</fullName>
    </submittedName>
</protein>
<dbReference type="PROSITE" id="PS51257">
    <property type="entry name" value="PROKAR_LIPOPROTEIN"/>
    <property type="match status" value="1"/>
</dbReference>
<name>A0ABV9F7S6_9BACL</name>
<feature type="compositionally biased region" description="Low complexity" evidence="2">
    <location>
        <begin position="35"/>
        <end position="48"/>
    </location>
</feature>
<dbReference type="EMBL" id="JBHSEP010000001">
    <property type="protein sequence ID" value="MFC4596806.1"/>
    <property type="molecule type" value="Genomic_DNA"/>
</dbReference>
<proteinExistence type="predicted"/>